<sequence length="78" mass="8694">MDKIIKKTIIGVMLCVACITICACNGKEKIKETTAVNDNTYIEETTNQEVSTNNEESTQDALDEAIKQLEELNDILKD</sequence>
<reference evidence="1" key="1">
    <citation type="submission" date="2022-09" db="EMBL/GenBank/DDBJ databases">
        <title>Eubacterium sp. LFL-14 isolated from human feces.</title>
        <authorList>
            <person name="Liu F."/>
        </authorList>
    </citation>
    <scope>NUCLEOTIDE SEQUENCE</scope>
    <source>
        <strain evidence="1">LFL-14</strain>
    </source>
</reference>
<organism evidence="1 2">
    <name type="scientific">Eubacterium album</name>
    <dbReference type="NCBI Taxonomy" id="2978477"/>
    <lineage>
        <taxon>Bacteria</taxon>
        <taxon>Bacillati</taxon>
        <taxon>Bacillota</taxon>
        <taxon>Clostridia</taxon>
        <taxon>Eubacteriales</taxon>
        <taxon>Eubacteriaceae</taxon>
        <taxon>Eubacterium</taxon>
    </lineage>
</organism>
<name>A0ABT2LZM6_9FIRM</name>
<dbReference type="Proteomes" id="UP001431199">
    <property type="component" value="Unassembled WGS sequence"/>
</dbReference>
<proteinExistence type="predicted"/>
<accession>A0ABT2LZM6</accession>
<evidence type="ECO:0000313" key="2">
    <source>
        <dbReference type="Proteomes" id="UP001431199"/>
    </source>
</evidence>
<keyword evidence="2" id="KW-1185">Reference proteome</keyword>
<dbReference type="RefSeq" id="WP_022088037.1">
    <property type="nucleotide sequence ID" value="NZ_JAODBU010000003.1"/>
</dbReference>
<protein>
    <recommendedName>
        <fullName evidence="3">Lipoprotein</fullName>
    </recommendedName>
</protein>
<dbReference type="PROSITE" id="PS51257">
    <property type="entry name" value="PROKAR_LIPOPROTEIN"/>
    <property type="match status" value="1"/>
</dbReference>
<gene>
    <name evidence="1" type="ORF">N5B56_03155</name>
</gene>
<evidence type="ECO:0000313" key="1">
    <source>
        <dbReference type="EMBL" id="MCT7398086.1"/>
    </source>
</evidence>
<evidence type="ECO:0008006" key="3">
    <source>
        <dbReference type="Google" id="ProtNLM"/>
    </source>
</evidence>
<comment type="caution">
    <text evidence="1">The sequence shown here is derived from an EMBL/GenBank/DDBJ whole genome shotgun (WGS) entry which is preliminary data.</text>
</comment>
<dbReference type="EMBL" id="JAODBU010000003">
    <property type="protein sequence ID" value="MCT7398086.1"/>
    <property type="molecule type" value="Genomic_DNA"/>
</dbReference>